<sequence>MSSSIYVFVIFFIHITILVNPFLTYPPQTQLQKLDSVIRLTHSGSMIRTRTRFRRVLSITDFGAIGDGFQDDTQAFLEVWKIACSLSGFIVVVFPYGKTFLVHPIDIGGPCRSKITLRISGTIVAPQDPEVWNGLNKRK</sequence>
<dbReference type="CAZy" id="GH28">
    <property type="family name" value="Glycoside Hydrolase Family 28"/>
</dbReference>
<keyword evidence="2" id="KW-0134">Cell wall</keyword>
<dbReference type="GO" id="GO:0016829">
    <property type="term" value="F:lyase activity"/>
    <property type="evidence" value="ECO:0007669"/>
    <property type="project" value="UniProtKB-KW"/>
</dbReference>
<accession>A2Q5Z7</accession>
<protein>
    <submittedName>
        <fullName evidence="6">Virulence factor, pectin lyase fold</fullName>
    </submittedName>
</protein>
<evidence type="ECO:0000256" key="5">
    <source>
        <dbReference type="SAM" id="Phobius"/>
    </source>
</evidence>
<evidence type="ECO:0000256" key="4">
    <source>
        <dbReference type="ARBA" id="ARBA00023316"/>
    </source>
</evidence>
<dbReference type="EMBL" id="AC172101">
    <property type="protein sequence ID" value="ABN09017.1"/>
    <property type="molecule type" value="Genomic_DNA"/>
</dbReference>
<proteinExistence type="predicted"/>
<keyword evidence="4" id="KW-0961">Cell wall biogenesis/degradation</keyword>
<organism evidence="6">
    <name type="scientific">Medicago truncatula</name>
    <name type="common">Barrel medic</name>
    <name type="synonym">Medicago tribuloides</name>
    <dbReference type="NCBI Taxonomy" id="3880"/>
    <lineage>
        <taxon>Eukaryota</taxon>
        <taxon>Viridiplantae</taxon>
        <taxon>Streptophyta</taxon>
        <taxon>Embryophyta</taxon>
        <taxon>Tracheophyta</taxon>
        <taxon>Spermatophyta</taxon>
        <taxon>Magnoliopsida</taxon>
        <taxon>eudicotyledons</taxon>
        <taxon>Gunneridae</taxon>
        <taxon>Pentapetalae</taxon>
        <taxon>rosids</taxon>
        <taxon>fabids</taxon>
        <taxon>Fabales</taxon>
        <taxon>Fabaceae</taxon>
        <taxon>Papilionoideae</taxon>
        <taxon>50 kb inversion clade</taxon>
        <taxon>NPAAA clade</taxon>
        <taxon>Hologalegina</taxon>
        <taxon>IRL clade</taxon>
        <taxon>Trifolieae</taxon>
        <taxon>Medicago</taxon>
    </lineage>
</organism>
<feature type="transmembrane region" description="Helical" evidence="5">
    <location>
        <begin position="6"/>
        <end position="25"/>
    </location>
</feature>
<dbReference type="AlphaFoldDB" id="A2Q5Z7"/>
<dbReference type="SUPFAM" id="SSF51126">
    <property type="entry name" value="Pectin lyase-like"/>
    <property type="match status" value="1"/>
</dbReference>
<dbReference type="PANTHER" id="PTHR31375">
    <property type="match status" value="1"/>
</dbReference>
<keyword evidence="5" id="KW-0812">Transmembrane</keyword>
<comment type="subcellular location">
    <subcellularLocation>
        <location evidence="1">Secreted</location>
        <location evidence="1">Cell wall</location>
    </subcellularLocation>
</comment>
<keyword evidence="3" id="KW-0964">Secreted</keyword>
<dbReference type="Gene3D" id="2.160.20.10">
    <property type="entry name" value="Single-stranded right-handed beta-helix, Pectin lyase-like"/>
    <property type="match status" value="1"/>
</dbReference>
<gene>
    <name evidence="6" type="ORF">MtrDRAFT_AC172101g20v1</name>
</gene>
<dbReference type="InterPro" id="IPR011050">
    <property type="entry name" value="Pectin_lyase_fold/virulence"/>
</dbReference>
<evidence type="ECO:0000256" key="1">
    <source>
        <dbReference type="ARBA" id="ARBA00004191"/>
    </source>
</evidence>
<name>A2Q5Z7_MEDTR</name>
<evidence type="ECO:0000256" key="2">
    <source>
        <dbReference type="ARBA" id="ARBA00022512"/>
    </source>
</evidence>
<keyword evidence="5" id="KW-0472">Membrane</keyword>
<dbReference type="InterPro" id="IPR012334">
    <property type="entry name" value="Pectin_lyas_fold"/>
</dbReference>
<evidence type="ECO:0000256" key="3">
    <source>
        <dbReference type="ARBA" id="ARBA00022525"/>
    </source>
</evidence>
<reference evidence="6" key="2">
    <citation type="submission" date="2007-03" db="EMBL/GenBank/DDBJ databases">
        <authorList>
            <consortium name="The International Medicago Genome Annotation Group"/>
        </authorList>
    </citation>
    <scope>NUCLEOTIDE SEQUENCE</scope>
</reference>
<keyword evidence="6" id="KW-0456">Lyase</keyword>
<reference evidence="6" key="1">
    <citation type="submission" date="2005-11" db="EMBL/GenBank/DDBJ databases">
        <authorList>
            <person name="Town C.D."/>
        </authorList>
    </citation>
    <scope>NUCLEOTIDE SEQUENCE</scope>
</reference>
<dbReference type="GO" id="GO:0071555">
    <property type="term" value="P:cell wall organization"/>
    <property type="evidence" value="ECO:0007669"/>
    <property type="project" value="UniProtKB-KW"/>
</dbReference>
<keyword evidence="5" id="KW-1133">Transmembrane helix</keyword>
<evidence type="ECO:0000313" key="6">
    <source>
        <dbReference type="EMBL" id="ABN09017.1"/>
    </source>
</evidence>